<dbReference type="PANTHER" id="PTHR15827">
    <property type="entry name" value="CYCLIN-DEPENDENT KINASE 2-INTERACTING PROTEIN"/>
    <property type="match status" value="1"/>
</dbReference>
<dbReference type="PANTHER" id="PTHR15827:SF2">
    <property type="entry name" value="CYCLIN-DEPENDENT KINASE 2-INTERACTING PROTEIN"/>
    <property type="match status" value="1"/>
</dbReference>
<evidence type="ECO:0000256" key="1">
    <source>
        <dbReference type="SAM" id="MobiDB-lite"/>
    </source>
</evidence>
<dbReference type="AlphaFoldDB" id="A0A9R0VWN5"/>
<dbReference type="OMA" id="RYMDAME"/>
<proteinExistence type="predicted"/>
<dbReference type="Gramene" id="TRITD4Av1G020900.1">
    <property type="protein sequence ID" value="TRITD4Av1G020900.1"/>
    <property type="gene ID" value="TRITD4Av1G020900"/>
</dbReference>
<sequence length="330" mass="37128">MSVFFVGGPLDYLFLAQPLPQNSLGPEKSFTPLGKTMEDCAATPVRRPADPSSPSPTPSPLSLRQWRPAAQRNLRNQWSRLLAAKTRWLDAAASGRSHAATLVNAYLSRSYMPGMDLGVLKDMPRIRDRASAKLTHKEVQCREMLLSAYKEMVCAMSDLVKASHAMRCFSKVSSGSPLVRFTDRQDDLNDLGDGGGAPVYRWISMLEFENLAKELVEMFVSELRLKRLIVLDLLSINLKEGADPSLEWSDELYDGEFNEFQRIGLGSGDSFPLPENWKADVLQARRPGHTPSHEVLQVYLTSWLANVNIKTSRIDEIFELVEEEMQIKLR</sequence>
<name>A0A9R0VWN5_TRITD</name>
<dbReference type="EMBL" id="LT934117">
    <property type="protein sequence ID" value="VAH88131.1"/>
    <property type="molecule type" value="Genomic_DNA"/>
</dbReference>
<feature type="region of interest" description="Disordered" evidence="1">
    <location>
        <begin position="43"/>
        <end position="65"/>
    </location>
</feature>
<organism evidence="2 3">
    <name type="scientific">Triticum turgidum subsp. durum</name>
    <name type="common">Durum wheat</name>
    <name type="synonym">Triticum durum</name>
    <dbReference type="NCBI Taxonomy" id="4567"/>
    <lineage>
        <taxon>Eukaryota</taxon>
        <taxon>Viridiplantae</taxon>
        <taxon>Streptophyta</taxon>
        <taxon>Embryophyta</taxon>
        <taxon>Tracheophyta</taxon>
        <taxon>Spermatophyta</taxon>
        <taxon>Magnoliopsida</taxon>
        <taxon>Liliopsida</taxon>
        <taxon>Poales</taxon>
        <taxon>Poaceae</taxon>
        <taxon>BOP clade</taxon>
        <taxon>Pooideae</taxon>
        <taxon>Triticodae</taxon>
        <taxon>Triticeae</taxon>
        <taxon>Triticinae</taxon>
        <taxon>Triticum</taxon>
    </lineage>
</organism>
<evidence type="ECO:0000313" key="3">
    <source>
        <dbReference type="Proteomes" id="UP000324705"/>
    </source>
</evidence>
<accession>A0A9R0VWN5</accession>
<evidence type="ECO:0000313" key="2">
    <source>
        <dbReference type="EMBL" id="VAH88131.1"/>
    </source>
</evidence>
<protein>
    <submittedName>
        <fullName evidence="2">Uncharacterized protein</fullName>
    </submittedName>
</protein>
<keyword evidence="3" id="KW-1185">Reference proteome</keyword>
<dbReference type="Proteomes" id="UP000324705">
    <property type="component" value="Chromosome 4A"/>
</dbReference>
<reference evidence="2 3" key="1">
    <citation type="submission" date="2017-09" db="EMBL/GenBank/DDBJ databases">
        <authorList>
            <consortium name="International Durum Wheat Genome Sequencing Consortium (IDWGSC)"/>
            <person name="Milanesi L."/>
        </authorList>
    </citation>
    <scope>NUCLEOTIDE SEQUENCE [LARGE SCALE GENOMIC DNA]</scope>
    <source>
        <strain evidence="3">cv. Svevo</strain>
    </source>
</reference>
<gene>
    <name evidence="2" type="ORF">TRITD_4Av1G020900</name>
</gene>